<organism evidence="1 2">
    <name type="scientific">Neisseria subflava</name>
    <dbReference type="NCBI Taxonomy" id="28449"/>
    <lineage>
        <taxon>Bacteria</taxon>
        <taxon>Pseudomonadati</taxon>
        <taxon>Pseudomonadota</taxon>
        <taxon>Betaproteobacteria</taxon>
        <taxon>Neisseriales</taxon>
        <taxon>Neisseriaceae</taxon>
        <taxon>Neisseria</taxon>
    </lineage>
</organism>
<dbReference type="AlphaFoldDB" id="A0A9X9HXN6"/>
<sequence>MEKTTRLTQQDLQIYPSQRMTDTPDGGGLMVGQPLTGEDNEIFPPVSDVDRTMGSLDARLLYPAVLRNDSEPLYGGHFVITEPPTSENVSFLAFKARNYGESRADIMPRIEAYSVPTVESRMTLLGRHLAGVRLVQAYQRVEAPLPKVGERYCLQYEEKTKDVTRRITEYFRIINIEDEVRVFEIPKSNGEVEEVPRRVVKMEISNPLTRDFDGVDYPVKGYAAPKVKILETQVADSAAYYGVKPVSDGLSAGDATLTVSSIYEKLVPTSTVETPYADEYPVPGEAWVAAAPEKQLFSGRVSNGTLIFPCSLLPGSVKIGNYQDNALGQLKSGDNLISVDYAQGRLTGLPNGYHTVTAIPAANSSAARYAFAVEIKETNHGTAFAPLLKPTPVLGSLKVSFMALGVWYLLSDSGDGILRDEAGKAVGTVSSATGSVVLNLPVLPDIGSRLVFQWGGISGFASFDGGKTGVAATPKPSESKCTYDLGHPIKPGTLVLTWDDNGAKTARDDGNGNLTGDIQGAVDYLDGVITTVRYINGNTVDYTCEEVLKISASVVGGAGYGMTLEDKGTHFELMFKDSLPNQATFSLKLEGSVSEKNEYTVPNWYGAAFRQTF</sequence>
<reference evidence="1" key="1">
    <citation type="submission" date="2021-04" db="EMBL/GenBank/DDBJ databases">
        <title>Characterizing Neisseria spp. as novel respiratory pathobionts in bronchiectasis.</title>
        <authorList>
            <person name="Li L."/>
            <person name="Mac Aogain M."/>
            <person name="Xu T."/>
            <person name="Jaggi T.K."/>
            <person name="Chan L.Y."/>
            <person name="Keir H.R."/>
            <person name="Dicker A.J."/>
            <person name="Qu J."/>
            <person name="Liu Y."/>
            <person name="Chen H.S."/>
            <person name="Koh M.S."/>
            <person name="Ong T.H."/>
            <person name="Lim A.Y.H."/>
            <person name="Abisheganaden J."/>
            <person name="Low T.B."/>
            <person name="Oliver B.G."/>
            <person name="Tan N.S."/>
            <person name="Fang M."/>
            <person name="Chalmers J.D."/>
            <person name="Chotirmall S.H."/>
        </authorList>
    </citation>
    <scope>NUCLEOTIDE SEQUENCE</scope>
    <source>
        <strain evidence="1">TT0073</strain>
    </source>
</reference>
<dbReference type="RefSeq" id="WP_254321185.1">
    <property type="nucleotide sequence ID" value="NZ_CP073116.1"/>
</dbReference>
<dbReference type="EMBL" id="CP073116">
    <property type="protein sequence ID" value="UTG71446.1"/>
    <property type="molecule type" value="Genomic_DNA"/>
</dbReference>
<protein>
    <submittedName>
        <fullName evidence="1">Uncharacterized protein</fullName>
    </submittedName>
</protein>
<proteinExistence type="predicted"/>
<evidence type="ECO:0000313" key="2">
    <source>
        <dbReference type="Proteomes" id="UP001057305"/>
    </source>
</evidence>
<evidence type="ECO:0000313" key="1">
    <source>
        <dbReference type="EMBL" id="UTG71446.1"/>
    </source>
</evidence>
<name>A0A9X9HXN6_NEISU</name>
<accession>A0A9X9HXN6</accession>
<dbReference type="Proteomes" id="UP001057305">
    <property type="component" value="Chromosome"/>
</dbReference>
<gene>
    <name evidence="1" type="ORF">KCG56_08795</name>
</gene>